<evidence type="ECO:0000313" key="1">
    <source>
        <dbReference type="EMBL" id="MBW0591075.1"/>
    </source>
</evidence>
<sequence length="74" mass="8422">MHSSNGKLQPIILLDWEEGHLVLPFVQKSGPTPKEIAAVKSAQGKEYSTVQVYEDQFQERDNETKTFALDPYDK</sequence>
<evidence type="ECO:0000313" key="2">
    <source>
        <dbReference type="Proteomes" id="UP000765509"/>
    </source>
</evidence>
<keyword evidence="2" id="KW-1185">Reference proteome</keyword>
<organism evidence="1 2">
    <name type="scientific">Austropuccinia psidii MF-1</name>
    <dbReference type="NCBI Taxonomy" id="1389203"/>
    <lineage>
        <taxon>Eukaryota</taxon>
        <taxon>Fungi</taxon>
        <taxon>Dikarya</taxon>
        <taxon>Basidiomycota</taxon>
        <taxon>Pucciniomycotina</taxon>
        <taxon>Pucciniomycetes</taxon>
        <taxon>Pucciniales</taxon>
        <taxon>Sphaerophragmiaceae</taxon>
        <taxon>Austropuccinia</taxon>
    </lineage>
</organism>
<protein>
    <submittedName>
        <fullName evidence="1">Uncharacterized protein</fullName>
    </submittedName>
</protein>
<name>A0A9Q3KZP3_9BASI</name>
<dbReference type="Proteomes" id="UP000765509">
    <property type="component" value="Unassembled WGS sequence"/>
</dbReference>
<accession>A0A9Q3KZP3</accession>
<dbReference type="AlphaFoldDB" id="A0A9Q3KZP3"/>
<gene>
    <name evidence="1" type="ORF">O181_130790</name>
</gene>
<reference evidence="1" key="1">
    <citation type="submission" date="2021-03" db="EMBL/GenBank/DDBJ databases">
        <title>Draft genome sequence of rust myrtle Austropuccinia psidii MF-1, a brazilian biotype.</title>
        <authorList>
            <person name="Quecine M.C."/>
            <person name="Pachon D.M.R."/>
            <person name="Bonatelli M.L."/>
            <person name="Correr F.H."/>
            <person name="Franceschini L.M."/>
            <person name="Leite T.F."/>
            <person name="Margarido G.R.A."/>
            <person name="Almeida C.A."/>
            <person name="Ferrarezi J.A."/>
            <person name="Labate C.A."/>
        </authorList>
    </citation>
    <scope>NUCLEOTIDE SEQUENCE</scope>
    <source>
        <strain evidence="1">MF-1</strain>
    </source>
</reference>
<comment type="caution">
    <text evidence="1">The sequence shown here is derived from an EMBL/GenBank/DDBJ whole genome shotgun (WGS) entry which is preliminary data.</text>
</comment>
<proteinExistence type="predicted"/>
<dbReference type="EMBL" id="AVOT02141290">
    <property type="protein sequence ID" value="MBW0591075.1"/>
    <property type="molecule type" value="Genomic_DNA"/>
</dbReference>